<proteinExistence type="predicted"/>
<dbReference type="Proteomes" id="UP000752297">
    <property type="component" value="Unassembled WGS sequence"/>
</dbReference>
<dbReference type="EMBL" id="JAHRVA010000001">
    <property type="protein sequence ID" value="MBV2142880.1"/>
    <property type="molecule type" value="Genomic_DNA"/>
</dbReference>
<name>A0A949PQ76_9HYPH</name>
<evidence type="ECO:0000313" key="1">
    <source>
        <dbReference type="EMBL" id="MBV2142880.1"/>
    </source>
</evidence>
<accession>A0A949PQ76</accession>
<gene>
    <name evidence="1" type="ORF">KUG47_05130</name>
</gene>
<reference evidence="1 2" key="1">
    <citation type="submission" date="2021-06" db="EMBL/GenBank/DDBJ databases">
        <title>Falsochrobactrum tianjin sp.nov., a new petroleum-degrading bacteria isolated from oily soils.</title>
        <authorList>
            <person name="Chen G."/>
            <person name="Chen H."/>
            <person name="Tian J."/>
            <person name="Qing J."/>
            <person name="Zhong L."/>
            <person name="Ma W."/>
            <person name="Song Y."/>
            <person name="Cui X."/>
            <person name="Yan B."/>
        </authorList>
    </citation>
    <scope>NUCLEOTIDE SEQUENCE [LARGE SCALE GENOMIC DNA]</scope>
    <source>
        <strain evidence="1 2">TDYN1</strain>
    </source>
</reference>
<protein>
    <submittedName>
        <fullName evidence="1">Uncharacterized protein</fullName>
    </submittedName>
</protein>
<keyword evidence="2" id="KW-1185">Reference proteome</keyword>
<organism evidence="1 2">
    <name type="scientific">Falsochrobactrum tianjinense</name>
    <dbReference type="NCBI Taxonomy" id="2706015"/>
    <lineage>
        <taxon>Bacteria</taxon>
        <taxon>Pseudomonadati</taxon>
        <taxon>Pseudomonadota</taxon>
        <taxon>Alphaproteobacteria</taxon>
        <taxon>Hyphomicrobiales</taxon>
        <taxon>Brucellaceae</taxon>
        <taxon>Falsochrobactrum</taxon>
    </lineage>
</organism>
<dbReference type="RefSeq" id="WP_217676826.1">
    <property type="nucleotide sequence ID" value="NZ_JAHRVA010000001.1"/>
</dbReference>
<evidence type="ECO:0000313" key="2">
    <source>
        <dbReference type="Proteomes" id="UP000752297"/>
    </source>
</evidence>
<sequence>MWAKVDGNFLRLKEDRRLAASSIFHLLTYRPQLSTFVELMGAELS</sequence>
<dbReference type="AlphaFoldDB" id="A0A949PQ76"/>
<comment type="caution">
    <text evidence="1">The sequence shown here is derived from an EMBL/GenBank/DDBJ whole genome shotgun (WGS) entry which is preliminary data.</text>
</comment>